<evidence type="ECO:0000313" key="2">
    <source>
        <dbReference type="Proteomes" id="UP000635665"/>
    </source>
</evidence>
<sequence length="269" mass="31854">MIRKIYKFRCWTDDNHKKAITKRELFLASPKDFNDPFDCRIPNSFDLLDTKEKRKNYIDNIVSRNRETIAHLGYNPELEKIRRLAELESNPDKFQNRDNEGLFKSQDEHLGIISFSERFDSTLMWAHYADNHKGFCLCFDEKRMRESGIFGMGGKVNYSKEFPKIDPRKRGMEKAGIQTYTKSIDWSYEKEYRLANYFFPKKAEIKDRIINYPKNCLIEIIIGMKMPKSDKEQIIEIASKMKIPIYQAKQKSNQFIIEKSPVPNIGYSK</sequence>
<dbReference type="Pfam" id="PF11185">
    <property type="entry name" value="DUF2971"/>
    <property type="match status" value="1"/>
</dbReference>
<dbReference type="Proteomes" id="UP000635665">
    <property type="component" value="Unassembled WGS sequence"/>
</dbReference>
<name>A0ABS0TK55_9FLAO</name>
<dbReference type="RefSeq" id="WP_198639517.1">
    <property type="nucleotide sequence ID" value="NZ_JAEHNY010000019.1"/>
</dbReference>
<reference evidence="1 2" key="1">
    <citation type="submission" date="2020-12" db="EMBL/GenBank/DDBJ databases">
        <title>Salegentibacter orientalis sp. nov., isolated from costal sediment.</title>
        <authorList>
            <person name="Lian F.-B."/>
        </authorList>
    </citation>
    <scope>NUCLEOTIDE SEQUENCE [LARGE SCALE GENOMIC DNA]</scope>
    <source>
        <strain evidence="1 2">F60176</strain>
    </source>
</reference>
<accession>A0ABS0TK55</accession>
<organism evidence="1 2">
    <name type="scientific">Salegentibacter maritimus</name>
    <dbReference type="NCBI Taxonomy" id="2794347"/>
    <lineage>
        <taxon>Bacteria</taxon>
        <taxon>Pseudomonadati</taxon>
        <taxon>Bacteroidota</taxon>
        <taxon>Flavobacteriia</taxon>
        <taxon>Flavobacteriales</taxon>
        <taxon>Flavobacteriaceae</taxon>
        <taxon>Salegentibacter</taxon>
    </lineage>
</organism>
<dbReference type="InterPro" id="IPR021352">
    <property type="entry name" value="DUF2971"/>
</dbReference>
<keyword evidence="2" id="KW-1185">Reference proteome</keyword>
<evidence type="ECO:0000313" key="1">
    <source>
        <dbReference type="EMBL" id="MBI6121426.1"/>
    </source>
</evidence>
<protein>
    <submittedName>
        <fullName evidence="1">DUF2971 domain-containing protein</fullName>
    </submittedName>
</protein>
<gene>
    <name evidence="1" type="ORF">I6U50_15480</name>
</gene>
<dbReference type="EMBL" id="JAEHNY010000019">
    <property type="protein sequence ID" value="MBI6121426.1"/>
    <property type="molecule type" value="Genomic_DNA"/>
</dbReference>
<proteinExistence type="predicted"/>
<comment type="caution">
    <text evidence="1">The sequence shown here is derived from an EMBL/GenBank/DDBJ whole genome shotgun (WGS) entry which is preliminary data.</text>
</comment>